<feature type="transmembrane region" description="Helical" evidence="8">
    <location>
        <begin position="77"/>
        <end position="96"/>
    </location>
</feature>
<keyword evidence="11" id="KW-1185">Reference proteome</keyword>
<feature type="transmembrane region" description="Helical" evidence="8">
    <location>
        <begin position="340"/>
        <end position="359"/>
    </location>
</feature>
<evidence type="ECO:0000256" key="1">
    <source>
        <dbReference type="ARBA" id="ARBA00004429"/>
    </source>
</evidence>
<feature type="transmembrane region" description="Helical" evidence="8">
    <location>
        <begin position="278"/>
        <end position="295"/>
    </location>
</feature>
<feature type="transmembrane region" description="Helical" evidence="8">
    <location>
        <begin position="247"/>
        <end position="266"/>
    </location>
</feature>
<proteinExistence type="predicted"/>
<keyword evidence="7 8" id="KW-0472">Membrane</keyword>
<name>A0ABY7YRH1_9HYPH</name>
<dbReference type="PANTHER" id="PTHR23522">
    <property type="entry name" value="BLL5896 PROTEIN"/>
    <property type="match status" value="1"/>
</dbReference>
<evidence type="ECO:0000259" key="9">
    <source>
        <dbReference type="Pfam" id="PF12832"/>
    </source>
</evidence>
<dbReference type="SUPFAM" id="SSF103473">
    <property type="entry name" value="MFS general substrate transporter"/>
    <property type="match status" value="1"/>
</dbReference>
<keyword evidence="2" id="KW-0813">Transport</keyword>
<evidence type="ECO:0000256" key="2">
    <source>
        <dbReference type="ARBA" id="ARBA00022448"/>
    </source>
</evidence>
<feature type="transmembrane region" description="Helical" evidence="8">
    <location>
        <begin position="102"/>
        <end position="125"/>
    </location>
</feature>
<dbReference type="Gene3D" id="1.20.1250.20">
    <property type="entry name" value="MFS general substrate transporter like domains"/>
    <property type="match status" value="2"/>
</dbReference>
<keyword evidence="3" id="KW-1003">Cell membrane</keyword>
<feature type="transmembrane region" description="Helical" evidence="8">
    <location>
        <begin position="137"/>
        <end position="159"/>
    </location>
</feature>
<sequence>MTLNMVQRLTPELRASIFHFTVFMSMGVASVYLAIWLTEKGLNTDQIGIINAFPVLVLLLLNQLIGRLADRASDWRTVIAILAIFGGMVPIGLFFVDEFWGILLFWGFCAMAAGSIPPVVDAATVRLTQRNGSDFGFIRAWGTVGFTLATIVAGLVIAWLGPGAFLPLFLLASMLRTLAALQLPRFRAPAHQLTLSTATPATSNIRTLLKPWFLLPLIGFALVNSTHSILGGFAALVWHQNGVSDQLLGPLIATAAAAEAVIMFVWRRIGGNISARHMIMIAAVATVVRWTVMAFNPPVIVLFGVQMLHAFTFGIGYFGVVHFIANWTSEDIAAEAQGGAVMLQQAASVLALVSFGWLLGQAGVAAFFAPAALGAGGVVLLLISLKLQPPKAS</sequence>
<feature type="transmembrane region" description="Helical" evidence="8">
    <location>
        <begin position="365"/>
        <end position="385"/>
    </location>
</feature>
<dbReference type="PIRSF" id="PIRSF004925">
    <property type="entry name" value="HcaT"/>
    <property type="match status" value="1"/>
</dbReference>
<keyword evidence="4" id="KW-0997">Cell inner membrane</keyword>
<evidence type="ECO:0000313" key="10">
    <source>
        <dbReference type="EMBL" id="WDR03787.1"/>
    </source>
</evidence>
<evidence type="ECO:0000256" key="8">
    <source>
        <dbReference type="SAM" id="Phobius"/>
    </source>
</evidence>
<dbReference type="RefSeq" id="WP_282220175.1">
    <property type="nucleotide sequence ID" value="NZ_CP118246.1"/>
</dbReference>
<keyword evidence="6 8" id="KW-1133">Transmembrane helix</keyword>
<evidence type="ECO:0000256" key="4">
    <source>
        <dbReference type="ARBA" id="ARBA00022519"/>
    </source>
</evidence>
<keyword evidence="5 8" id="KW-0812">Transmembrane</keyword>
<evidence type="ECO:0000256" key="7">
    <source>
        <dbReference type="ARBA" id="ARBA00023136"/>
    </source>
</evidence>
<dbReference type="Proteomes" id="UP001220530">
    <property type="component" value="Chromosome"/>
</dbReference>
<feature type="transmembrane region" description="Helical" evidence="8">
    <location>
        <begin position="307"/>
        <end position="328"/>
    </location>
</feature>
<feature type="transmembrane region" description="Helical" evidence="8">
    <location>
        <begin position="212"/>
        <end position="235"/>
    </location>
</feature>
<dbReference type="PANTHER" id="PTHR23522:SF10">
    <property type="entry name" value="3-PHENYLPROPIONIC ACID TRANSPORTER-RELATED"/>
    <property type="match status" value="1"/>
</dbReference>
<dbReference type="InterPro" id="IPR036259">
    <property type="entry name" value="MFS_trans_sf"/>
</dbReference>
<evidence type="ECO:0000256" key="5">
    <source>
        <dbReference type="ARBA" id="ARBA00022692"/>
    </source>
</evidence>
<evidence type="ECO:0000256" key="3">
    <source>
        <dbReference type="ARBA" id="ARBA00022475"/>
    </source>
</evidence>
<feature type="transmembrane region" description="Helical" evidence="8">
    <location>
        <begin position="12"/>
        <end position="35"/>
    </location>
</feature>
<dbReference type="InterPro" id="IPR024989">
    <property type="entry name" value="MFS_assoc_dom"/>
</dbReference>
<comment type="subcellular location">
    <subcellularLocation>
        <location evidence="1">Cell inner membrane</location>
        <topology evidence="1">Multi-pass membrane protein</topology>
    </subcellularLocation>
</comment>
<feature type="transmembrane region" description="Helical" evidence="8">
    <location>
        <begin position="47"/>
        <end position="65"/>
    </location>
</feature>
<evidence type="ECO:0000256" key="6">
    <source>
        <dbReference type="ARBA" id="ARBA00022989"/>
    </source>
</evidence>
<protein>
    <submittedName>
        <fullName evidence="10">MFS transporter</fullName>
    </submittedName>
</protein>
<gene>
    <name evidence="10" type="ORF">PSQ19_07015</name>
</gene>
<reference evidence="10 11" key="1">
    <citation type="submission" date="2023-02" db="EMBL/GenBank/DDBJ databases">
        <title>Devosia algicola sp. nov., isolated from the phycosphere of marine algae.</title>
        <authorList>
            <person name="Kim J.M."/>
            <person name="Lee J.K."/>
            <person name="Choi B.J."/>
            <person name="Bayburt H."/>
            <person name="Jeon C.O."/>
        </authorList>
    </citation>
    <scope>NUCLEOTIDE SEQUENCE [LARGE SCALE GENOMIC DNA]</scope>
    <source>
        <strain evidence="10 11">G20-9</strain>
    </source>
</reference>
<organism evidence="10 11">
    <name type="scientific">Devosia algicola</name>
    <dbReference type="NCBI Taxonomy" id="3026418"/>
    <lineage>
        <taxon>Bacteria</taxon>
        <taxon>Pseudomonadati</taxon>
        <taxon>Pseudomonadota</taxon>
        <taxon>Alphaproteobacteria</taxon>
        <taxon>Hyphomicrobiales</taxon>
        <taxon>Devosiaceae</taxon>
        <taxon>Devosia</taxon>
    </lineage>
</organism>
<dbReference type="EMBL" id="CP118246">
    <property type="protein sequence ID" value="WDR03787.1"/>
    <property type="molecule type" value="Genomic_DNA"/>
</dbReference>
<feature type="domain" description="Major facilitator superfamily associated" evidence="9">
    <location>
        <begin position="14"/>
        <end position="343"/>
    </location>
</feature>
<dbReference type="NCBIfam" id="NF037955">
    <property type="entry name" value="mfs"/>
    <property type="match status" value="1"/>
</dbReference>
<dbReference type="Pfam" id="PF12832">
    <property type="entry name" value="MFS_1_like"/>
    <property type="match status" value="1"/>
</dbReference>
<dbReference type="InterPro" id="IPR026032">
    <property type="entry name" value="HcaT-like"/>
</dbReference>
<evidence type="ECO:0000313" key="11">
    <source>
        <dbReference type="Proteomes" id="UP001220530"/>
    </source>
</evidence>
<accession>A0ABY7YRH1</accession>